<dbReference type="Gene3D" id="3.10.580.10">
    <property type="entry name" value="CBS-domain"/>
    <property type="match status" value="1"/>
</dbReference>
<dbReference type="SMART" id="SM00267">
    <property type="entry name" value="GGDEF"/>
    <property type="match status" value="1"/>
</dbReference>
<dbReference type="PANTHER" id="PTHR33121">
    <property type="entry name" value="CYCLIC DI-GMP PHOSPHODIESTERASE PDEF"/>
    <property type="match status" value="1"/>
</dbReference>
<dbReference type="AlphaFoldDB" id="A0A4P7UFF0"/>
<organism evidence="3 4">
    <name type="scientific">Desulfovibrio desulfuricans</name>
    <dbReference type="NCBI Taxonomy" id="876"/>
    <lineage>
        <taxon>Bacteria</taxon>
        <taxon>Pseudomonadati</taxon>
        <taxon>Thermodesulfobacteriota</taxon>
        <taxon>Desulfovibrionia</taxon>
        <taxon>Desulfovibrionales</taxon>
        <taxon>Desulfovibrionaceae</taxon>
        <taxon>Desulfovibrio</taxon>
    </lineage>
</organism>
<evidence type="ECO:0000259" key="2">
    <source>
        <dbReference type="PROSITE" id="PS50887"/>
    </source>
</evidence>
<evidence type="ECO:0000313" key="3">
    <source>
        <dbReference type="EMBL" id="QCC84665.1"/>
    </source>
</evidence>
<feature type="domain" description="EAL" evidence="1">
    <location>
        <begin position="67"/>
        <end position="321"/>
    </location>
</feature>
<dbReference type="InterPro" id="IPR050706">
    <property type="entry name" value="Cyclic-di-GMP_PDE-like"/>
</dbReference>
<dbReference type="InterPro" id="IPR029787">
    <property type="entry name" value="Nucleotide_cyclase"/>
</dbReference>
<gene>
    <name evidence="3" type="ORF">DDIC_01985</name>
</gene>
<dbReference type="SMART" id="SM00052">
    <property type="entry name" value="EAL"/>
    <property type="match status" value="1"/>
</dbReference>
<dbReference type="OrthoDB" id="9813903at2"/>
<dbReference type="PROSITE" id="PS50883">
    <property type="entry name" value="EAL"/>
    <property type="match status" value="1"/>
</dbReference>
<dbReference type="Proteomes" id="UP000297065">
    <property type="component" value="Chromosome"/>
</dbReference>
<dbReference type="SUPFAM" id="SSF141868">
    <property type="entry name" value="EAL domain-like"/>
    <property type="match status" value="1"/>
</dbReference>
<dbReference type="Pfam" id="PF00990">
    <property type="entry name" value="GGDEF"/>
    <property type="match status" value="1"/>
</dbReference>
<dbReference type="GO" id="GO:0071111">
    <property type="term" value="F:cyclic-guanylate-specific phosphodiesterase activity"/>
    <property type="evidence" value="ECO:0007669"/>
    <property type="project" value="InterPro"/>
</dbReference>
<dbReference type="PANTHER" id="PTHR33121:SF76">
    <property type="entry name" value="SIGNALING PROTEIN"/>
    <property type="match status" value="1"/>
</dbReference>
<evidence type="ECO:0000259" key="1">
    <source>
        <dbReference type="PROSITE" id="PS50883"/>
    </source>
</evidence>
<dbReference type="InterPro" id="IPR043128">
    <property type="entry name" value="Rev_trsase/Diguanyl_cyclase"/>
</dbReference>
<dbReference type="CDD" id="cd01949">
    <property type="entry name" value="GGDEF"/>
    <property type="match status" value="1"/>
</dbReference>
<evidence type="ECO:0000313" key="4">
    <source>
        <dbReference type="Proteomes" id="UP000297065"/>
    </source>
</evidence>
<dbReference type="Gene3D" id="3.30.70.270">
    <property type="match status" value="1"/>
</dbReference>
<dbReference type="InterPro" id="IPR000160">
    <property type="entry name" value="GGDEF_dom"/>
</dbReference>
<dbReference type="SUPFAM" id="SSF55073">
    <property type="entry name" value="Nucleotide cyclase"/>
    <property type="match status" value="1"/>
</dbReference>
<feature type="domain" description="GGDEF" evidence="2">
    <location>
        <begin position="501"/>
        <end position="648"/>
    </location>
</feature>
<dbReference type="NCBIfam" id="TIGR00254">
    <property type="entry name" value="GGDEF"/>
    <property type="match status" value="1"/>
</dbReference>
<dbReference type="CDD" id="cd01948">
    <property type="entry name" value="EAL"/>
    <property type="match status" value="1"/>
</dbReference>
<dbReference type="PROSITE" id="PS50887">
    <property type="entry name" value="GGDEF"/>
    <property type="match status" value="1"/>
</dbReference>
<dbReference type="EMBL" id="CP036295">
    <property type="protein sequence ID" value="QCC84665.1"/>
    <property type="molecule type" value="Genomic_DNA"/>
</dbReference>
<dbReference type="Gene3D" id="3.20.20.450">
    <property type="entry name" value="EAL domain"/>
    <property type="match status" value="1"/>
</dbReference>
<dbReference type="Pfam" id="PF00571">
    <property type="entry name" value="CBS"/>
    <property type="match status" value="1"/>
</dbReference>
<accession>A0A4P7UFF0</accession>
<dbReference type="InterPro" id="IPR001633">
    <property type="entry name" value="EAL_dom"/>
</dbReference>
<dbReference type="SUPFAM" id="SSF54631">
    <property type="entry name" value="CBS-domain pair"/>
    <property type="match status" value="1"/>
</dbReference>
<reference evidence="3 4" key="1">
    <citation type="submission" date="2019-02" db="EMBL/GenBank/DDBJ databases">
        <title>Complete Genome Sequence of Desulfovibrio desulfuricans IC1, a Sulfonate Utilizing Anaerobe.</title>
        <authorList>
            <person name="Day L.A."/>
            <person name="De Leon K.B."/>
            <person name="Wall J.D."/>
        </authorList>
    </citation>
    <scope>NUCLEOTIDE SEQUENCE [LARGE SCALE GENOMIC DNA]</scope>
    <source>
        <strain evidence="3 4">IC1</strain>
    </source>
</reference>
<dbReference type="InterPro" id="IPR035919">
    <property type="entry name" value="EAL_sf"/>
</dbReference>
<dbReference type="Pfam" id="PF00563">
    <property type="entry name" value="EAL"/>
    <property type="match status" value="1"/>
</dbReference>
<proteinExistence type="predicted"/>
<name>A0A4P7UFF0_DESDE</name>
<protein>
    <submittedName>
        <fullName evidence="3">GGDEF domain-containing protein</fullName>
    </submittedName>
</protein>
<sequence length="648" mass="72440">MYSHYVEGVMPDSSAQDLFDETFCDLPLTVGHMPHLQAQLRCAPALAPPSVSMCLPVDAPESSTPARVPVEETDRQAFLDVLHNQEITSVLQPIVSLRDGAVFGYEALGRGPAGTLLENPETLIQCALENGCMLELEHLFRRSALRAARQMPTGIRLFLNVNPNIIQDPHFGMGFTKEYLTRFAISAEDIVFEITERESVENLRGFKQIIEHYKGQNYQISIDDAGAGYSGLNLISDVQPHFIKLDMQLIRGVDKDLTRQALIKSMQEFAALTNTRIIAEGIETEEELATLISFDVPYGQGYFIRKPSPSPRVVEPAAMQVIHRENKIKNRFFGARVHKFHVRHICRSGTVIPPHTPIRTVVELFENNSKLNGLCVVMGEVPVGALTRNRLHEQLSGRFGFSLFADKAVEAVMDRSFLSVDHQCTIDLVARQAMRRDDAKLYDFVTVTREGRYQGVVTVKELLEKSIELEVANARQLNPLSELPGNALIDIELERLVRLGLPRIVLYFDIDNFKAYNDKYGFKNGDRALKRLSSIIKESAAEDDFVGHIGGDDFIAVADGRTAQGVCETIIKAFNESVPAFYSAEDVQRGYIEGKSRSNVEERFPLMSLTIVGVRANNYQSSFDLARAAAALKKQCKRIQGSNYQLEA</sequence>
<dbReference type="InterPro" id="IPR000644">
    <property type="entry name" value="CBS_dom"/>
</dbReference>
<dbReference type="InterPro" id="IPR046342">
    <property type="entry name" value="CBS_dom_sf"/>
</dbReference>